<reference evidence="4 5" key="1">
    <citation type="submission" date="2012-02" db="EMBL/GenBank/DDBJ databases">
        <title>The Genome Sequence of Parabacteroides goldsteinii CL02T12C30.</title>
        <authorList>
            <consortium name="The Broad Institute Genome Sequencing Platform"/>
            <person name="Earl A."/>
            <person name="Ward D."/>
            <person name="Feldgarden M."/>
            <person name="Gevers D."/>
            <person name="Zitomersky N.L."/>
            <person name="Coyne M.J."/>
            <person name="Comstock L.E."/>
            <person name="Young S.K."/>
            <person name="Zeng Q."/>
            <person name="Gargeya S."/>
            <person name="Fitzgerald M."/>
            <person name="Haas B."/>
            <person name="Abouelleil A."/>
            <person name="Alvarado L."/>
            <person name="Arachchi H.M."/>
            <person name="Berlin A."/>
            <person name="Chapman S.B."/>
            <person name="Gearin G."/>
            <person name="Goldberg J."/>
            <person name="Griggs A."/>
            <person name="Gujja S."/>
            <person name="Hansen M."/>
            <person name="Heiman D."/>
            <person name="Howarth C."/>
            <person name="Larimer J."/>
            <person name="Lui A."/>
            <person name="MacDonald P.J.P."/>
            <person name="McCowen C."/>
            <person name="Montmayeur A."/>
            <person name="Murphy C."/>
            <person name="Neiman D."/>
            <person name="Pearson M."/>
            <person name="Priest M."/>
            <person name="Roberts A."/>
            <person name="Saif S."/>
            <person name="Shea T."/>
            <person name="Sisk P."/>
            <person name="Stolte C."/>
            <person name="Sykes S."/>
            <person name="Wortman J."/>
            <person name="Nusbaum C."/>
            <person name="Birren B."/>
        </authorList>
    </citation>
    <scope>NUCLEOTIDE SEQUENCE [LARGE SCALE GENOMIC DNA]</scope>
    <source>
        <strain evidence="4 5">CL02T12C30</strain>
    </source>
</reference>
<dbReference type="AlphaFoldDB" id="K5YTP6"/>
<comment type="similarity">
    <text evidence="1 3">Belongs to the short-chain dehydrogenases/reductases (SDR) family.</text>
</comment>
<dbReference type="InterPro" id="IPR002347">
    <property type="entry name" value="SDR_fam"/>
</dbReference>
<evidence type="ECO:0000313" key="4">
    <source>
        <dbReference type="EMBL" id="EKN17572.1"/>
    </source>
</evidence>
<dbReference type="EMBL" id="AGZO01000013">
    <property type="protein sequence ID" value="EKN17572.1"/>
    <property type="molecule type" value="Genomic_DNA"/>
</dbReference>
<dbReference type="PRINTS" id="PR00081">
    <property type="entry name" value="GDHRDH"/>
</dbReference>
<dbReference type="GO" id="GO:0016491">
    <property type="term" value="F:oxidoreductase activity"/>
    <property type="evidence" value="ECO:0007669"/>
    <property type="project" value="UniProtKB-KW"/>
</dbReference>
<organism evidence="4 5">
    <name type="scientific">Parabacteroides goldsteinii CL02T12C30</name>
    <dbReference type="NCBI Taxonomy" id="999418"/>
    <lineage>
        <taxon>Bacteria</taxon>
        <taxon>Pseudomonadati</taxon>
        <taxon>Bacteroidota</taxon>
        <taxon>Bacteroidia</taxon>
        <taxon>Bacteroidales</taxon>
        <taxon>Tannerellaceae</taxon>
        <taxon>Parabacteroides</taxon>
    </lineage>
</organism>
<evidence type="ECO:0000313" key="5">
    <source>
        <dbReference type="Proteomes" id="UP000006330"/>
    </source>
</evidence>
<proteinExistence type="inferred from homology"/>
<dbReference type="PRINTS" id="PR00080">
    <property type="entry name" value="SDRFAMILY"/>
</dbReference>
<dbReference type="PANTHER" id="PTHR43976:SF16">
    <property type="entry name" value="SHORT-CHAIN DEHYDROGENASE_REDUCTASE FAMILY PROTEIN"/>
    <property type="match status" value="1"/>
</dbReference>
<evidence type="ECO:0000256" key="2">
    <source>
        <dbReference type="ARBA" id="ARBA00023002"/>
    </source>
</evidence>
<sequence>MKIITPAESRQVILITGASSGLGKTTATLLAQSGYIVYGTSRKVSPDLNGIRMLAMDVTQPDSIRKAIEQIIAEQGRLDILINNAGLGISGALELETEEEITKQMNTNFMGVVHTCRAVIPVMRQAGKGLIITISSIGGVIAVPFQGFYSASKFAVEGYSEALLHEVRPFGIRICLVEPGDFCTNFTSNRSISSATLNDPNYRETFTRVMASIEKMEKNGAHPDKLARCIERLIRKKRPPFRTRTGPLTQVLFARCKSWLPDRLVHWVVRTGYHFDK</sequence>
<dbReference type="InterPro" id="IPR051911">
    <property type="entry name" value="SDR_oxidoreductase"/>
</dbReference>
<dbReference type="HOGENOM" id="CLU_010194_2_9_10"/>
<dbReference type="InterPro" id="IPR036291">
    <property type="entry name" value="NAD(P)-bd_dom_sf"/>
</dbReference>
<comment type="caution">
    <text evidence="4">The sequence shown here is derived from an EMBL/GenBank/DDBJ whole genome shotgun (WGS) entry which is preliminary data.</text>
</comment>
<accession>K5YTP6</accession>
<dbReference type="PATRIC" id="fig|999418.3.peg.1511"/>
<keyword evidence="2" id="KW-0560">Oxidoreductase</keyword>
<protein>
    <submittedName>
        <fullName evidence="4">Uncharacterized protein</fullName>
    </submittedName>
</protein>
<dbReference type="Gene3D" id="3.40.50.720">
    <property type="entry name" value="NAD(P)-binding Rossmann-like Domain"/>
    <property type="match status" value="1"/>
</dbReference>
<dbReference type="PANTHER" id="PTHR43976">
    <property type="entry name" value="SHORT CHAIN DEHYDROGENASE"/>
    <property type="match status" value="1"/>
</dbReference>
<evidence type="ECO:0000256" key="3">
    <source>
        <dbReference type="RuleBase" id="RU000363"/>
    </source>
</evidence>
<gene>
    <name evidence="4" type="ORF">HMPREF1076_01482</name>
</gene>
<dbReference type="RefSeq" id="WP_007652773.1">
    <property type="nucleotide sequence ID" value="NZ_JH976472.1"/>
</dbReference>
<dbReference type="CDD" id="cd05374">
    <property type="entry name" value="17beta-HSD-like_SDR_c"/>
    <property type="match status" value="1"/>
</dbReference>
<dbReference type="OrthoDB" id="9786056at2"/>
<name>K5YTP6_9BACT</name>
<dbReference type="SUPFAM" id="SSF51735">
    <property type="entry name" value="NAD(P)-binding Rossmann-fold domains"/>
    <property type="match status" value="1"/>
</dbReference>
<dbReference type="Proteomes" id="UP000006330">
    <property type="component" value="Unassembled WGS sequence"/>
</dbReference>
<dbReference type="Pfam" id="PF00106">
    <property type="entry name" value="adh_short"/>
    <property type="match status" value="1"/>
</dbReference>
<evidence type="ECO:0000256" key="1">
    <source>
        <dbReference type="ARBA" id="ARBA00006484"/>
    </source>
</evidence>